<dbReference type="PRINTS" id="PR00081">
    <property type="entry name" value="GDHRDH"/>
</dbReference>
<comment type="similarity">
    <text evidence="1">Belongs to the short-chain dehydrogenases/reductases (SDR) family.</text>
</comment>
<dbReference type="InterPro" id="IPR020904">
    <property type="entry name" value="Sc_DH/Rdtase_CS"/>
</dbReference>
<feature type="region of interest" description="Disordered" evidence="4">
    <location>
        <begin position="370"/>
        <end position="424"/>
    </location>
</feature>
<evidence type="ECO:0000256" key="3">
    <source>
        <dbReference type="ARBA" id="ARBA00023002"/>
    </source>
</evidence>
<accession>A0A9Q8PEX0</accession>
<keyword evidence="5" id="KW-1133">Transmembrane helix</keyword>
<dbReference type="GeneID" id="71991298"/>
<keyword evidence="5" id="KW-0472">Membrane</keyword>
<evidence type="ECO:0000313" key="7">
    <source>
        <dbReference type="Proteomes" id="UP000756132"/>
    </source>
</evidence>
<reference evidence="6" key="1">
    <citation type="submission" date="2021-12" db="EMBL/GenBank/DDBJ databases">
        <authorList>
            <person name="Zaccaron A."/>
            <person name="Stergiopoulos I."/>
        </authorList>
    </citation>
    <scope>NUCLEOTIDE SEQUENCE</scope>
    <source>
        <strain evidence="6">Race5_Kim</strain>
    </source>
</reference>
<dbReference type="OMA" id="EDMRHET"/>
<dbReference type="Gene3D" id="3.40.50.720">
    <property type="entry name" value="NAD(P)-binding Rossmann-like Domain"/>
    <property type="match status" value="1"/>
</dbReference>
<evidence type="ECO:0000256" key="4">
    <source>
        <dbReference type="SAM" id="MobiDB-lite"/>
    </source>
</evidence>
<dbReference type="EMBL" id="CP090170">
    <property type="protein sequence ID" value="UJO21152.1"/>
    <property type="molecule type" value="Genomic_DNA"/>
</dbReference>
<sequence length="576" mass="64197">MAIYIAAQALFDGLDSVPYLTRLLKLAPWLLLLWLVKTYFQGARNLSERNMHGKVIIVTGGTSGIGEATVRALATRGAQIVLLTQHALSDPFIVDFIEDMRHETNNELITAEQVDLRSLWSVRQFATRWVDNAPPRRLDMLVLCGSTLTPRGAKIESTMEGVEVNWQVNYLANFHLLSILSPALRAQPPDRDVRVLFGTCGSYMGGDLEGVIGGRKKEQGKREFSAGNAYATSKLAVTTFALAFQKHLTSYKRPDKAPMIAKVILVDPGLCRTPGTRRWLSFGSLIGLLLYLMTYPLWLLLLKAPEMGAQSFLFASMEEKFARGEGGVLIKECKERDFLRKDVEDEVVQKKLWEYSEQMVQEAEKRAAAERTRVKKEMEERKDEEEAVEQMKEYKEKVGKKDGQKKDGSRRTDGNLPQLNSPGTYHGLKYQGFGLGDVSKSPLITPSKPNAIGNSPLETCRDFGQYGVFPSSSITAADKTKAFDLNSVSFACVTLSPKAGDTPRACELTVTGYDASGKQVKQVKHAYDPGRVAPAAMKFVEFKGFSKLRRVTFSVTSELKLFTVLILDDVVHCDYY</sequence>
<dbReference type="Proteomes" id="UP000756132">
    <property type="component" value="Chromosome 8"/>
</dbReference>
<proteinExistence type="inferred from homology"/>
<feature type="compositionally biased region" description="Basic and acidic residues" evidence="4">
    <location>
        <begin position="389"/>
        <end position="413"/>
    </location>
</feature>
<feature type="transmembrane region" description="Helical" evidence="5">
    <location>
        <begin position="279"/>
        <end position="301"/>
    </location>
</feature>
<evidence type="ECO:0000256" key="2">
    <source>
        <dbReference type="ARBA" id="ARBA00022857"/>
    </source>
</evidence>
<dbReference type="OrthoDB" id="191979at2759"/>
<name>A0A9Q8PEX0_PASFU</name>
<protein>
    <submittedName>
        <fullName evidence="6">Uncharacterized protein</fullName>
    </submittedName>
</protein>
<dbReference type="PANTHER" id="PTHR24320:SF285">
    <property type="entry name" value="RETINOL DEHYDROGENASE 14"/>
    <property type="match status" value="1"/>
</dbReference>
<reference evidence="6" key="2">
    <citation type="journal article" date="2022" name="Microb. Genom.">
        <title>A chromosome-scale genome assembly of the tomato pathogen Cladosporium fulvum reveals a compartmentalized genome architecture and the presence of a dispensable chromosome.</title>
        <authorList>
            <person name="Zaccaron A.Z."/>
            <person name="Chen L.H."/>
            <person name="Samaras A."/>
            <person name="Stergiopoulos I."/>
        </authorList>
    </citation>
    <scope>NUCLEOTIDE SEQUENCE</scope>
    <source>
        <strain evidence="6">Race5_Kim</strain>
    </source>
</reference>
<dbReference type="SUPFAM" id="SSF51735">
    <property type="entry name" value="NAD(P)-binding Rossmann-fold domains"/>
    <property type="match status" value="1"/>
</dbReference>
<dbReference type="Pfam" id="PF00106">
    <property type="entry name" value="adh_short"/>
    <property type="match status" value="1"/>
</dbReference>
<dbReference type="RefSeq" id="XP_047765518.1">
    <property type="nucleotide sequence ID" value="XM_047910568.1"/>
</dbReference>
<evidence type="ECO:0000256" key="5">
    <source>
        <dbReference type="SAM" id="Phobius"/>
    </source>
</evidence>
<dbReference type="KEGG" id="ffu:CLAFUR5_11420"/>
<keyword evidence="7" id="KW-1185">Reference proteome</keyword>
<keyword evidence="5" id="KW-0812">Transmembrane</keyword>
<evidence type="ECO:0000313" key="6">
    <source>
        <dbReference type="EMBL" id="UJO21152.1"/>
    </source>
</evidence>
<dbReference type="PROSITE" id="PS00061">
    <property type="entry name" value="ADH_SHORT"/>
    <property type="match status" value="1"/>
</dbReference>
<gene>
    <name evidence="6" type="ORF">CLAFUR5_11420</name>
</gene>
<keyword evidence="3" id="KW-0560">Oxidoreductase</keyword>
<keyword evidence="2" id="KW-0521">NADP</keyword>
<feature type="compositionally biased region" description="Basic and acidic residues" evidence="4">
    <location>
        <begin position="370"/>
        <end position="381"/>
    </location>
</feature>
<dbReference type="InterPro" id="IPR036291">
    <property type="entry name" value="NAD(P)-bd_dom_sf"/>
</dbReference>
<evidence type="ECO:0000256" key="1">
    <source>
        <dbReference type="ARBA" id="ARBA00006484"/>
    </source>
</evidence>
<dbReference type="AlphaFoldDB" id="A0A9Q8PEX0"/>
<organism evidence="6 7">
    <name type="scientific">Passalora fulva</name>
    <name type="common">Tomato leaf mold</name>
    <name type="synonym">Cladosporium fulvum</name>
    <dbReference type="NCBI Taxonomy" id="5499"/>
    <lineage>
        <taxon>Eukaryota</taxon>
        <taxon>Fungi</taxon>
        <taxon>Dikarya</taxon>
        <taxon>Ascomycota</taxon>
        <taxon>Pezizomycotina</taxon>
        <taxon>Dothideomycetes</taxon>
        <taxon>Dothideomycetidae</taxon>
        <taxon>Mycosphaerellales</taxon>
        <taxon>Mycosphaerellaceae</taxon>
        <taxon>Fulvia</taxon>
    </lineage>
</organism>
<dbReference type="PANTHER" id="PTHR24320">
    <property type="entry name" value="RETINOL DEHYDROGENASE"/>
    <property type="match status" value="1"/>
</dbReference>
<dbReference type="GO" id="GO:0016491">
    <property type="term" value="F:oxidoreductase activity"/>
    <property type="evidence" value="ECO:0007669"/>
    <property type="project" value="UniProtKB-KW"/>
</dbReference>
<dbReference type="InterPro" id="IPR002347">
    <property type="entry name" value="SDR_fam"/>
</dbReference>